<dbReference type="InterPro" id="IPR025164">
    <property type="entry name" value="Toastrack_DUF4097"/>
</dbReference>
<accession>A0ABT0NBP3</accession>
<feature type="signal peptide" evidence="1">
    <location>
        <begin position="1"/>
        <end position="23"/>
    </location>
</feature>
<evidence type="ECO:0000313" key="3">
    <source>
        <dbReference type="EMBL" id="MCL2915844.1"/>
    </source>
</evidence>
<keyword evidence="4" id="KW-1185">Reference proteome</keyword>
<evidence type="ECO:0000259" key="2">
    <source>
        <dbReference type="Pfam" id="PF13349"/>
    </source>
</evidence>
<evidence type="ECO:0000256" key="1">
    <source>
        <dbReference type="SAM" id="SignalP"/>
    </source>
</evidence>
<organism evidence="3 4">
    <name type="scientific">Shewanella corallii</name>
    <dbReference type="NCBI Taxonomy" id="560080"/>
    <lineage>
        <taxon>Bacteria</taxon>
        <taxon>Pseudomonadati</taxon>
        <taxon>Pseudomonadota</taxon>
        <taxon>Gammaproteobacteria</taxon>
        <taxon>Alteromonadales</taxon>
        <taxon>Shewanellaceae</taxon>
        <taxon>Shewanella</taxon>
    </lineage>
</organism>
<reference evidence="3 4" key="1">
    <citation type="submission" date="2022-01" db="EMBL/GenBank/DDBJ databases">
        <title>Whole genome-based taxonomy of the Shewanellaceae.</title>
        <authorList>
            <person name="Martin-Rodriguez A.J."/>
        </authorList>
    </citation>
    <scope>NUCLEOTIDE SEQUENCE [LARGE SCALE GENOMIC DNA]</scope>
    <source>
        <strain evidence="3 4">DSM 21332</strain>
    </source>
</reference>
<name>A0ABT0NBP3_9GAMM</name>
<feature type="chain" id="PRO_5046780675" evidence="1">
    <location>
        <begin position="24"/>
        <end position="312"/>
    </location>
</feature>
<dbReference type="RefSeq" id="WP_249250401.1">
    <property type="nucleotide sequence ID" value="NZ_JAKIKT010000009.1"/>
</dbReference>
<evidence type="ECO:0000313" key="4">
    <source>
        <dbReference type="Proteomes" id="UP001202831"/>
    </source>
</evidence>
<gene>
    <name evidence="3" type="ORF">L2725_19040</name>
</gene>
<proteinExistence type="predicted"/>
<dbReference type="Pfam" id="PF13349">
    <property type="entry name" value="DUF4097"/>
    <property type="match status" value="1"/>
</dbReference>
<keyword evidence="1" id="KW-0732">Signal</keyword>
<dbReference type="EMBL" id="JAKIKT010000009">
    <property type="protein sequence ID" value="MCL2915844.1"/>
    <property type="molecule type" value="Genomic_DNA"/>
</dbReference>
<protein>
    <submittedName>
        <fullName evidence="3">DUF4097 domain-containing protein</fullName>
    </submittedName>
</protein>
<comment type="caution">
    <text evidence="3">The sequence shown here is derived from an EMBL/GenBank/DDBJ whole genome shotgun (WGS) entry which is preliminary data.</text>
</comment>
<sequence>MTRLMTNTILLSLTLLGSGWAIAAETVDESRDVSGKSNVSIKVQRGDVNIKSWDRSEIQVKGTLDDLSEGLVFTVSGEQVTIEDTMPQSYKGKGQGSKLTIMLPSDSHIEAEGVSSDYRITEIGGLVSMQNVSGDVTVSKIGGGASLTTISGDIEATEIDSAMDLSTISGEIKVNGGERKLGLSTVSGEIEVNTNATGIKLETVSGEVELKAPQLTQLMVNSVSGDVDINTSGILEQAKLDSVSGDISINFDSAPNARFRINGGPGGRIDNQLTDDKPNKAKYTRQQSLQFTSGSGGGTVVINTISGKLAIN</sequence>
<feature type="domain" description="DUF4097" evidence="2">
    <location>
        <begin position="38"/>
        <end position="220"/>
    </location>
</feature>
<dbReference type="Proteomes" id="UP001202831">
    <property type="component" value="Unassembled WGS sequence"/>
</dbReference>